<sequence length="169" mass="19243">MAGESLLRFLSFRAASSLPVVLAPLILSAFVRYYQTVAEHFVKFYYTAFDSIKRTNNKDDEKEVVDEGRDGLRALYRDESMLTFETVCVSGTNAIMEQLMGMPFQKVKHVQSTVDAQPTEEGGVVILVTGALMIDEEQKPMNYSQVFHLRRDGASYYVFNDIFKLVYPQ</sequence>
<proteinExistence type="predicted"/>
<dbReference type="EMBL" id="PDND01000223">
    <property type="protein sequence ID" value="PGH29645.1"/>
    <property type="molecule type" value="Genomic_DNA"/>
</dbReference>
<evidence type="ECO:0000256" key="3">
    <source>
        <dbReference type="ARBA" id="ARBA00026247"/>
    </source>
</evidence>
<dbReference type="CDD" id="cd00780">
    <property type="entry name" value="NTF2"/>
    <property type="match status" value="1"/>
</dbReference>
<gene>
    <name evidence="6" type="ORF">GX50_07603</name>
</gene>
<keyword evidence="2" id="KW-0963">Cytoplasm</keyword>
<evidence type="ECO:0000313" key="6">
    <source>
        <dbReference type="EMBL" id="PGH29645.1"/>
    </source>
</evidence>
<dbReference type="FunFam" id="3.10.450.50:FF:000005">
    <property type="entry name" value="Nuclear transport factor 2"/>
    <property type="match status" value="1"/>
</dbReference>
<evidence type="ECO:0000259" key="5">
    <source>
        <dbReference type="PROSITE" id="PS50177"/>
    </source>
</evidence>
<evidence type="ECO:0000256" key="2">
    <source>
        <dbReference type="ARBA" id="ARBA00022490"/>
    </source>
</evidence>
<dbReference type="PANTHER" id="PTHR12612">
    <property type="entry name" value="NUCLEAR TRANSPORT FACTOR 2"/>
    <property type="match status" value="1"/>
</dbReference>
<dbReference type="PROSITE" id="PS50177">
    <property type="entry name" value="NTF2_DOMAIN"/>
    <property type="match status" value="1"/>
</dbReference>
<keyword evidence="7" id="KW-1185">Reference proteome</keyword>
<dbReference type="InterPro" id="IPR045875">
    <property type="entry name" value="NTF2"/>
</dbReference>
<dbReference type="Pfam" id="PF02136">
    <property type="entry name" value="NTF2"/>
    <property type="match status" value="1"/>
</dbReference>
<dbReference type="GO" id="GO:0005737">
    <property type="term" value="C:cytoplasm"/>
    <property type="evidence" value="ECO:0007669"/>
    <property type="project" value="UniProtKB-SubCell"/>
</dbReference>
<dbReference type="Proteomes" id="UP000226031">
    <property type="component" value="Unassembled WGS sequence"/>
</dbReference>
<name>A0A2B7Z7T1_9EURO</name>
<evidence type="ECO:0000313" key="7">
    <source>
        <dbReference type="Proteomes" id="UP000226031"/>
    </source>
</evidence>
<dbReference type="GO" id="GO:0006606">
    <property type="term" value="P:protein import into nucleus"/>
    <property type="evidence" value="ECO:0007669"/>
    <property type="project" value="UniProtKB-ARBA"/>
</dbReference>
<dbReference type="InterPro" id="IPR032710">
    <property type="entry name" value="NTF2-like_dom_sf"/>
</dbReference>
<comment type="caution">
    <text evidence="6">The sequence shown here is derived from an EMBL/GenBank/DDBJ whole genome shotgun (WGS) entry which is preliminary data.</text>
</comment>
<dbReference type="AlphaFoldDB" id="A0A2B7Z7T1"/>
<reference evidence="6 7" key="1">
    <citation type="submission" date="2017-10" db="EMBL/GenBank/DDBJ databases">
        <title>Comparative genomics in systemic dimorphic fungi from Ajellomycetaceae.</title>
        <authorList>
            <person name="Munoz J.F."/>
            <person name="Mcewen J.G."/>
            <person name="Clay O.K."/>
            <person name="Cuomo C.A."/>
        </authorList>
    </citation>
    <scope>NUCLEOTIDE SEQUENCE [LARGE SCALE GENOMIC DNA]</scope>
    <source>
        <strain evidence="6 7">UAMH4076</strain>
    </source>
</reference>
<evidence type="ECO:0000256" key="1">
    <source>
        <dbReference type="ARBA" id="ARBA00004496"/>
    </source>
</evidence>
<dbReference type="SUPFAM" id="SSF54427">
    <property type="entry name" value="NTF2-like"/>
    <property type="match status" value="1"/>
</dbReference>
<feature type="domain" description="NTF2" evidence="5">
    <location>
        <begin position="37"/>
        <end position="165"/>
    </location>
</feature>
<protein>
    <recommendedName>
        <fullName evidence="3">Nuclear transport factor 2</fullName>
    </recommendedName>
</protein>
<dbReference type="VEuPathDB" id="FungiDB:EMCG_03050"/>
<organism evidence="6 7">
    <name type="scientific">[Emmonsia] crescens</name>
    <dbReference type="NCBI Taxonomy" id="73230"/>
    <lineage>
        <taxon>Eukaryota</taxon>
        <taxon>Fungi</taxon>
        <taxon>Dikarya</taxon>
        <taxon>Ascomycota</taxon>
        <taxon>Pezizomycotina</taxon>
        <taxon>Eurotiomycetes</taxon>
        <taxon>Eurotiomycetidae</taxon>
        <taxon>Onygenales</taxon>
        <taxon>Ajellomycetaceae</taxon>
        <taxon>Emergomyces</taxon>
    </lineage>
</organism>
<comment type="subcellular location">
    <subcellularLocation>
        <location evidence="1">Cytoplasm</location>
    </subcellularLocation>
</comment>
<dbReference type="Gene3D" id="3.10.450.50">
    <property type="match status" value="1"/>
</dbReference>
<dbReference type="InterPro" id="IPR002075">
    <property type="entry name" value="NTF2_dom"/>
</dbReference>
<comment type="function">
    <text evidence="4">Facilitates protein transport into the nucleus. Could be part of a multicomponent system of cytosolic factors that assemble at the pore complex during nuclear import.</text>
</comment>
<evidence type="ECO:0000256" key="4">
    <source>
        <dbReference type="ARBA" id="ARBA00053082"/>
    </source>
</evidence>
<accession>A0A2B7Z7T1</accession>
<dbReference type="STRING" id="73230.A0A2B7Z7T1"/>
<dbReference type="InterPro" id="IPR018222">
    <property type="entry name" value="Nuclear_transport_factor_2_euk"/>
</dbReference>
<dbReference type="GO" id="GO:0005635">
    <property type="term" value="C:nuclear envelope"/>
    <property type="evidence" value="ECO:0007669"/>
    <property type="project" value="UniProtKB-ARBA"/>
</dbReference>